<keyword evidence="11" id="KW-1185">Reference proteome</keyword>
<dbReference type="GO" id="GO:0003677">
    <property type="term" value="F:DNA binding"/>
    <property type="evidence" value="ECO:0007669"/>
    <property type="project" value="UniProtKB-KW"/>
</dbReference>
<feature type="compositionally biased region" description="Basic residues" evidence="9">
    <location>
        <begin position="223"/>
        <end position="236"/>
    </location>
</feature>
<evidence type="ECO:0000256" key="1">
    <source>
        <dbReference type="ARBA" id="ARBA00004123"/>
    </source>
</evidence>
<evidence type="ECO:0000256" key="7">
    <source>
        <dbReference type="ARBA" id="ARBA00025911"/>
    </source>
</evidence>
<feature type="compositionally biased region" description="Polar residues" evidence="9">
    <location>
        <begin position="252"/>
        <end position="263"/>
    </location>
</feature>
<keyword evidence="5 8" id="KW-0804">Transcription</keyword>
<dbReference type="GO" id="GO:0003700">
    <property type="term" value="F:DNA-binding transcription factor activity"/>
    <property type="evidence" value="ECO:0007669"/>
    <property type="project" value="UniProtKB-UniRule"/>
</dbReference>
<organism evidence="10 11">
    <name type="scientific">Buddleja alternifolia</name>
    <dbReference type="NCBI Taxonomy" id="168488"/>
    <lineage>
        <taxon>Eukaryota</taxon>
        <taxon>Viridiplantae</taxon>
        <taxon>Streptophyta</taxon>
        <taxon>Embryophyta</taxon>
        <taxon>Tracheophyta</taxon>
        <taxon>Spermatophyta</taxon>
        <taxon>Magnoliopsida</taxon>
        <taxon>eudicotyledons</taxon>
        <taxon>Gunneridae</taxon>
        <taxon>Pentapetalae</taxon>
        <taxon>asterids</taxon>
        <taxon>lamiids</taxon>
        <taxon>Lamiales</taxon>
        <taxon>Scrophulariaceae</taxon>
        <taxon>Buddlejeae</taxon>
        <taxon>Buddleja</taxon>
    </lineage>
</organism>
<dbReference type="Gene3D" id="6.10.250.2430">
    <property type="match status" value="1"/>
</dbReference>
<evidence type="ECO:0000256" key="8">
    <source>
        <dbReference type="RuleBase" id="RU367155"/>
    </source>
</evidence>
<keyword evidence="3 8" id="KW-0238">DNA-binding</keyword>
<keyword evidence="6 8" id="KW-0539">Nucleus</keyword>
<dbReference type="PROSITE" id="PS00686">
    <property type="entry name" value="NFYA_HAP2_1"/>
    <property type="match status" value="1"/>
</dbReference>
<dbReference type="Pfam" id="PF02045">
    <property type="entry name" value="CBFB_NFYA"/>
    <property type="match status" value="1"/>
</dbReference>
<keyword evidence="4" id="KW-0010">Activator</keyword>
<dbReference type="PROSITE" id="PS51152">
    <property type="entry name" value="NFYA_HAP2_2"/>
    <property type="match status" value="1"/>
</dbReference>
<comment type="caution">
    <text evidence="10">The sequence shown here is derived from an EMBL/GenBank/DDBJ whole genome shotgun (WGS) entry which is preliminary data.</text>
</comment>
<gene>
    <name evidence="10" type="ORF">BUALT_Bualt19G0039600</name>
</gene>
<feature type="compositionally biased region" description="Polar residues" evidence="9">
    <location>
        <begin position="282"/>
        <end position="313"/>
    </location>
</feature>
<feature type="compositionally biased region" description="Low complexity" evidence="9">
    <location>
        <begin position="267"/>
        <end position="281"/>
    </location>
</feature>
<protein>
    <recommendedName>
        <fullName evidence="8">Nuclear transcription factor Y subunit</fullName>
    </recommendedName>
</protein>
<dbReference type="GO" id="GO:0016602">
    <property type="term" value="C:CCAAT-binding factor complex"/>
    <property type="evidence" value="ECO:0007669"/>
    <property type="project" value="InterPro"/>
</dbReference>
<accession>A0AAV6W1Y8</accession>
<feature type="compositionally biased region" description="Polar residues" evidence="9">
    <location>
        <begin position="19"/>
        <end position="42"/>
    </location>
</feature>
<sequence>MPTLSKSNDRNLETGLRSIPTSTRHSQPWWQGLGNNDMPSSGHQEDGSITPATFLSQGNGGVNVKDMETNADVRTGWLNPGAGAKTLNRVFFSIWCFTSYSFTRFAELKQTDLKLMVRLTGSNNGQEQQHIDANSQMELVGHSIMLSSYPYSDPQYGGIMTYGAPVHPHLPGYHPARMPLPLEMEEEPVYVNAKQYHGILRRRQLRAKAEMEKKLVKNRKPYLHESRHKHAMRRARGSGGRFLNTKKLGDNAKNSTSAEQSISGEIASAQSHSSASADFSSNGNGIFNQRGDGTSTVQQMHKEQTPSNGNNHHGLSWYGGNGHFGEDNWSRATHGPCSSK</sequence>
<evidence type="ECO:0000256" key="4">
    <source>
        <dbReference type="ARBA" id="ARBA00023159"/>
    </source>
</evidence>
<dbReference type="AlphaFoldDB" id="A0AAV6W1Y8"/>
<dbReference type="SMART" id="SM00521">
    <property type="entry name" value="CBF"/>
    <property type="match status" value="1"/>
</dbReference>
<feature type="region of interest" description="Disordered" evidence="9">
    <location>
        <begin position="223"/>
        <end position="319"/>
    </location>
</feature>
<dbReference type="InterPro" id="IPR001289">
    <property type="entry name" value="NFYA"/>
</dbReference>
<evidence type="ECO:0000313" key="10">
    <source>
        <dbReference type="EMBL" id="KAG8363603.1"/>
    </source>
</evidence>
<dbReference type="Proteomes" id="UP000826271">
    <property type="component" value="Unassembled WGS sequence"/>
</dbReference>
<name>A0AAV6W1Y8_9LAMI</name>
<evidence type="ECO:0000256" key="6">
    <source>
        <dbReference type="ARBA" id="ARBA00023242"/>
    </source>
</evidence>
<evidence type="ECO:0000256" key="3">
    <source>
        <dbReference type="ARBA" id="ARBA00023125"/>
    </source>
</evidence>
<evidence type="ECO:0000256" key="9">
    <source>
        <dbReference type="SAM" id="MobiDB-lite"/>
    </source>
</evidence>
<dbReference type="InterPro" id="IPR018362">
    <property type="entry name" value="CCAAT-binding_factor_CS"/>
</dbReference>
<dbReference type="PANTHER" id="PTHR12632">
    <property type="entry name" value="TRANSCRIPTION FACTOR NF-Y ALPHA-RELATED"/>
    <property type="match status" value="1"/>
</dbReference>
<dbReference type="PRINTS" id="PR00616">
    <property type="entry name" value="CCAATSUBUNTB"/>
</dbReference>
<evidence type="ECO:0000313" key="11">
    <source>
        <dbReference type="Proteomes" id="UP000826271"/>
    </source>
</evidence>
<feature type="region of interest" description="Disordered" evidence="9">
    <location>
        <begin position="1"/>
        <end position="47"/>
    </location>
</feature>
<dbReference type="EMBL" id="WHWC01000019">
    <property type="protein sequence ID" value="KAG8363603.1"/>
    <property type="molecule type" value="Genomic_DNA"/>
</dbReference>
<proteinExistence type="inferred from homology"/>
<comment type="function">
    <text evidence="8">Component of the sequence-specific heterotrimeric transcription factor (NF-Y) which specifically recognizes a 5'-CCAAT-3' box motif found in the promoters of its target genes.</text>
</comment>
<comment type="subcellular location">
    <subcellularLocation>
        <location evidence="1 8">Nucleus</location>
    </subcellularLocation>
</comment>
<comment type="subunit">
    <text evidence="7">Heterotrimeric transcription factor composed of three components, NF-YA, NF-YB and NF-YC. NF-YB and NF-YC must interact and dimerize for NF-YA association and DNA binding.</text>
</comment>
<comment type="similarity">
    <text evidence="8">Belongs to the NFYA/HAP2 subunit family.</text>
</comment>
<keyword evidence="2 8" id="KW-0805">Transcription regulation</keyword>
<reference evidence="10" key="1">
    <citation type="submission" date="2019-10" db="EMBL/GenBank/DDBJ databases">
        <authorList>
            <person name="Zhang R."/>
            <person name="Pan Y."/>
            <person name="Wang J."/>
            <person name="Ma R."/>
            <person name="Yu S."/>
        </authorList>
    </citation>
    <scope>NUCLEOTIDE SEQUENCE</scope>
    <source>
        <strain evidence="10">LA-IB0</strain>
        <tissue evidence="10">Leaf</tissue>
    </source>
</reference>
<evidence type="ECO:0000256" key="5">
    <source>
        <dbReference type="ARBA" id="ARBA00023163"/>
    </source>
</evidence>
<evidence type="ECO:0000256" key="2">
    <source>
        <dbReference type="ARBA" id="ARBA00023015"/>
    </source>
</evidence>